<dbReference type="Pfam" id="PF13365">
    <property type="entry name" value="Trypsin_2"/>
    <property type="match status" value="1"/>
</dbReference>
<evidence type="ECO:0000256" key="2">
    <source>
        <dbReference type="ARBA" id="ARBA00022670"/>
    </source>
</evidence>
<keyword evidence="7" id="KW-0720">Serine protease</keyword>
<reference evidence="9" key="1">
    <citation type="submission" date="2016-10" db="EMBL/GenBank/DDBJ databases">
        <title>Sequence of Gallionella enrichment culture.</title>
        <authorList>
            <person name="Poehlein A."/>
            <person name="Muehling M."/>
            <person name="Daniel R."/>
        </authorList>
    </citation>
    <scope>NUCLEOTIDE SEQUENCE</scope>
</reference>
<dbReference type="Pfam" id="PF17820">
    <property type="entry name" value="PDZ_6"/>
    <property type="match status" value="1"/>
</dbReference>
<dbReference type="AlphaFoldDB" id="A0A1J5SNI4"/>
<comment type="caution">
    <text evidence="9">The sequence shown here is derived from an EMBL/GenBank/DDBJ whole genome shotgun (WGS) entry which is preliminary data.</text>
</comment>
<sequence>MPVSRLLSLLVALTLGGAVAAHAQAVPQSRQQIEMSFSPVVKQAAPAVVNIYTKRVVHQTSPLLADPLFRQFFGQGLGLSQDRVERSLGSGVLVRADGLVVTNNHVIQGAQQITVVLSDRREFEARVVGSDAKTDLAVLKINAGHDRLPVLPLGDSDALEVGDLVLAIGNPFGVGQTVTMGIVSALARTGVGLSDYRSFIQTDAAINPGNSGGALVDMRGRLVGINSEIFSKSGGSVGIGFAIPVNMVKVVVAAINHGGKTVRPWLGAGGQSVTGEMFQALGLDHPQGVLINSIEDGSPAARAGLAVGDVITAVDGKAVDDPEALRFRIAMLPVGGQAGLTVFRHGRTLALTVRLEAPPENPPRETTSLGGRTPFTGAVAANMNPALADELGLASYQAGVILLRIQGGSIADQLGFRPGDMVVRVNRQEITSVAGLKRLLEAGAARWMVSVRRDGQILSMTIGG</sequence>
<evidence type="ECO:0000256" key="1">
    <source>
        <dbReference type="ARBA" id="ARBA00004418"/>
    </source>
</evidence>
<dbReference type="PROSITE" id="PS50106">
    <property type="entry name" value="PDZ"/>
    <property type="match status" value="1"/>
</dbReference>
<protein>
    <submittedName>
        <fullName evidence="9">Periplasmic serine endoprotease DegP</fullName>
        <ecNumber evidence="9">3.4.21.107</ecNumber>
    </submittedName>
</protein>
<dbReference type="NCBIfam" id="TIGR02037">
    <property type="entry name" value="degP_htrA_DO"/>
    <property type="match status" value="1"/>
</dbReference>
<dbReference type="Gene3D" id="2.30.42.10">
    <property type="match status" value="2"/>
</dbReference>
<feature type="domain" description="PDZ" evidence="8">
    <location>
        <begin position="275"/>
        <end position="346"/>
    </location>
</feature>
<dbReference type="InterPro" id="IPR001940">
    <property type="entry name" value="Peptidase_S1C"/>
</dbReference>
<dbReference type="PANTHER" id="PTHR43343:SF3">
    <property type="entry name" value="PROTEASE DO-LIKE 8, CHLOROPLASTIC"/>
    <property type="match status" value="1"/>
</dbReference>
<keyword evidence="2 9" id="KW-0645">Protease</keyword>
<dbReference type="EC" id="3.4.21.107" evidence="9"/>
<dbReference type="InterPro" id="IPR051201">
    <property type="entry name" value="Chloro_Bact_Ser_Proteases"/>
</dbReference>
<evidence type="ECO:0000313" key="9">
    <source>
        <dbReference type="EMBL" id="OIR10041.1"/>
    </source>
</evidence>
<keyword evidence="3" id="KW-0732">Signal</keyword>
<dbReference type="SUPFAM" id="SSF50494">
    <property type="entry name" value="Trypsin-like serine proteases"/>
    <property type="match status" value="1"/>
</dbReference>
<dbReference type="PANTHER" id="PTHR43343">
    <property type="entry name" value="PEPTIDASE S12"/>
    <property type="match status" value="1"/>
</dbReference>
<dbReference type="Gene3D" id="2.40.10.120">
    <property type="match status" value="1"/>
</dbReference>
<organism evidence="9">
    <name type="scientific">mine drainage metagenome</name>
    <dbReference type="NCBI Taxonomy" id="410659"/>
    <lineage>
        <taxon>unclassified sequences</taxon>
        <taxon>metagenomes</taxon>
        <taxon>ecological metagenomes</taxon>
    </lineage>
</organism>
<dbReference type="InterPro" id="IPR001478">
    <property type="entry name" value="PDZ"/>
</dbReference>
<dbReference type="InterPro" id="IPR011782">
    <property type="entry name" value="Pept_S1C_Do"/>
</dbReference>
<gene>
    <name evidence="9" type="primary">degP</name>
    <name evidence="9" type="ORF">GALL_79680</name>
</gene>
<proteinExistence type="predicted"/>
<dbReference type="InterPro" id="IPR036034">
    <property type="entry name" value="PDZ_sf"/>
</dbReference>
<accession>A0A1J5SNI4</accession>
<dbReference type="PRINTS" id="PR00834">
    <property type="entry name" value="PROTEASES2C"/>
</dbReference>
<dbReference type="GO" id="GO:0004252">
    <property type="term" value="F:serine-type endopeptidase activity"/>
    <property type="evidence" value="ECO:0007669"/>
    <property type="project" value="InterPro"/>
</dbReference>
<keyword evidence="5" id="KW-0574">Periplasm</keyword>
<name>A0A1J5SNI4_9ZZZZ</name>
<dbReference type="GO" id="GO:0042597">
    <property type="term" value="C:periplasmic space"/>
    <property type="evidence" value="ECO:0007669"/>
    <property type="project" value="UniProtKB-SubCell"/>
</dbReference>
<dbReference type="InterPro" id="IPR041489">
    <property type="entry name" value="PDZ_6"/>
</dbReference>
<comment type="subcellular location">
    <subcellularLocation>
        <location evidence="1">Periplasm</location>
    </subcellularLocation>
</comment>
<evidence type="ECO:0000256" key="3">
    <source>
        <dbReference type="ARBA" id="ARBA00022729"/>
    </source>
</evidence>
<dbReference type="SUPFAM" id="SSF50156">
    <property type="entry name" value="PDZ domain-like"/>
    <property type="match status" value="2"/>
</dbReference>
<keyword evidence="6 9" id="KW-0378">Hydrolase</keyword>
<dbReference type="GO" id="GO:0006508">
    <property type="term" value="P:proteolysis"/>
    <property type="evidence" value="ECO:0007669"/>
    <property type="project" value="UniProtKB-KW"/>
</dbReference>
<evidence type="ECO:0000259" key="8">
    <source>
        <dbReference type="PROSITE" id="PS50106"/>
    </source>
</evidence>
<evidence type="ECO:0000256" key="7">
    <source>
        <dbReference type="ARBA" id="ARBA00022825"/>
    </source>
</evidence>
<evidence type="ECO:0000256" key="5">
    <source>
        <dbReference type="ARBA" id="ARBA00022764"/>
    </source>
</evidence>
<evidence type="ECO:0000256" key="4">
    <source>
        <dbReference type="ARBA" id="ARBA00022737"/>
    </source>
</evidence>
<evidence type="ECO:0000256" key="6">
    <source>
        <dbReference type="ARBA" id="ARBA00022801"/>
    </source>
</evidence>
<dbReference type="InterPro" id="IPR009003">
    <property type="entry name" value="Peptidase_S1_PA"/>
</dbReference>
<dbReference type="EMBL" id="MLJW01000024">
    <property type="protein sequence ID" value="OIR10041.1"/>
    <property type="molecule type" value="Genomic_DNA"/>
</dbReference>
<dbReference type="Pfam" id="PF13180">
    <property type="entry name" value="PDZ_2"/>
    <property type="match status" value="1"/>
</dbReference>
<dbReference type="SMART" id="SM00228">
    <property type="entry name" value="PDZ"/>
    <property type="match status" value="2"/>
</dbReference>
<keyword evidence="4" id="KW-0677">Repeat</keyword>